<proteinExistence type="predicted"/>
<dbReference type="RefSeq" id="WP_074787922.1">
    <property type="nucleotide sequence ID" value="NZ_FOBO01000020.1"/>
</dbReference>
<dbReference type="EMBL" id="FOBO01000020">
    <property type="protein sequence ID" value="SEN53998.1"/>
    <property type="molecule type" value="Genomic_DNA"/>
</dbReference>
<evidence type="ECO:0000313" key="3">
    <source>
        <dbReference type="Proteomes" id="UP000182160"/>
    </source>
</evidence>
<dbReference type="Proteomes" id="UP000182160">
    <property type="component" value="Unassembled WGS sequence"/>
</dbReference>
<protein>
    <submittedName>
        <fullName evidence="2">Uncharacterized protein</fullName>
    </submittedName>
</protein>
<feature type="coiled-coil region" evidence="1">
    <location>
        <begin position="3"/>
        <end position="42"/>
    </location>
</feature>
<name>A0A1H8HEM1_9RHOB</name>
<reference evidence="2 3" key="1">
    <citation type="submission" date="2016-10" db="EMBL/GenBank/DDBJ databases">
        <authorList>
            <person name="de Groot N.N."/>
        </authorList>
    </citation>
    <scope>NUCLEOTIDE SEQUENCE [LARGE SCALE GENOMIC DNA]</scope>
    <source>
        <strain evidence="2 3">DSM 11457</strain>
    </source>
</reference>
<gene>
    <name evidence="2" type="ORF">SAMN04488077_1203</name>
</gene>
<sequence>MQVSDIDKQIAELQAQKRTIIEEEKKTAKKKVEQALQELNALGFNYKLVEEGTTPKRTRRTGVRDDVLKTIKNGDGMKPAEIAVAMGMDDAKGKQSISNALTALKKSGILVATDGAYTAK</sequence>
<organism evidence="2 3">
    <name type="scientific">Roseovarius tolerans</name>
    <dbReference type="NCBI Taxonomy" id="74031"/>
    <lineage>
        <taxon>Bacteria</taxon>
        <taxon>Pseudomonadati</taxon>
        <taxon>Pseudomonadota</taxon>
        <taxon>Alphaproteobacteria</taxon>
        <taxon>Rhodobacterales</taxon>
        <taxon>Roseobacteraceae</taxon>
        <taxon>Roseovarius</taxon>
    </lineage>
</organism>
<evidence type="ECO:0000256" key="1">
    <source>
        <dbReference type="SAM" id="Coils"/>
    </source>
</evidence>
<keyword evidence="1" id="KW-0175">Coiled coil</keyword>
<dbReference type="AlphaFoldDB" id="A0A1H8HEM1"/>
<accession>A0A1H8HEM1</accession>
<evidence type="ECO:0000313" key="2">
    <source>
        <dbReference type="EMBL" id="SEN53998.1"/>
    </source>
</evidence>